<feature type="chain" id="PRO_5038927778" evidence="3">
    <location>
        <begin position="19"/>
        <end position="537"/>
    </location>
</feature>
<proteinExistence type="predicted"/>
<dbReference type="Pfam" id="PF00691">
    <property type="entry name" value="OmpA"/>
    <property type="match status" value="1"/>
</dbReference>
<dbReference type="CDD" id="cd07185">
    <property type="entry name" value="OmpA_C-like"/>
    <property type="match status" value="1"/>
</dbReference>
<dbReference type="EMBL" id="RKHK01000001">
    <property type="protein sequence ID" value="ROR73473.1"/>
    <property type="molecule type" value="Genomic_DNA"/>
</dbReference>
<feature type="compositionally biased region" description="Basic and acidic residues" evidence="2">
    <location>
        <begin position="325"/>
        <end position="351"/>
    </location>
</feature>
<dbReference type="PROSITE" id="PS51123">
    <property type="entry name" value="OMPA_2"/>
    <property type="match status" value="1"/>
</dbReference>
<evidence type="ECO:0000256" key="3">
    <source>
        <dbReference type="SAM" id="SignalP"/>
    </source>
</evidence>
<keyword evidence="3" id="KW-0732">Signal</keyword>
<dbReference type="PANTHER" id="PTHR30329:SF21">
    <property type="entry name" value="LIPOPROTEIN YIAD-RELATED"/>
    <property type="match status" value="1"/>
</dbReference>
<keyword evidence="6" id="KW-1185">Reference proteome</keyword>
<dbReference type="InterPro" id="IPR006665">
    <property type="entry name" value="OmpA-like"/>
</dbReference>
<dbReference type="Proteomes" id="UP000280668">
    <property type="component" value="Unassembled WGS sequence"/>
</dbReference>
<dbReference type="GO" id="GO:0016020">
    <property type="term" value="C:membrane"/>
    <property type="evidence" value="ECO:0007669"/>
    <property type="project" value="UniProtKB-UniRule"/>
</dbReference>
<evidence type="ECO:0000313" key="5">
    <source>
        <dbReference type="EMBL" id="ROR73473.1"/>
    </source>
</evidence>
<dbReference type="InterPro" id="IPR036737">
    <property type="entry name" value="OmpA-like_sf"/>
</dbReference>
<name>A0A3N2BDY4_9MICO</name>
<feature type="domain" description="OmpA-like" evidence="4">
    <location>
        <begin position="237"/>
        <end position="357"/>
    </location>
</feature>
<keyword evidence="1" id="KW-0472">Membrane</keyword>
<feature type="region of interest" description="Disordered" evidence="2">
    <location>
        <begin position="20"/>
        <end position="69"/>
    </location>
</feature>
<evidence type="ECO:0000256" key="2">
    <source>
        <dbReference type="SAM" id="MobiDB-lite"/>
    </source>
</evidence>
<sequence length="537" mass="57124">MRITHVAVVAAMVLSVAAGCTGSEPESPVIAPTEGGSAEGDAPQDTPAEGEGDNGTREDPAQAAPGPAVTVTRPLLDTEVEIAVHAVEVEEGLAALIVDYMSTDGSDLGDDISDITFLHMLSATDLHMTGQGLRLIDPENQEVFPVLGEERERAAQVDTPPDVAGYRSSSLHAAPDVEQIDLLIPGLGYVAGIPVTEAAASFDEISGELGRDHEAVSYSLQTWYEDFDEASTLEEDGGEITVSLTSDLLFDAEEHELGSDAEATLQGVADEVEVAADGGEVLVVGHTDDRPTEAYDSNQELSELRGAEVGVRLADLLGESFDVVTEGRGDSEPRARNTSEDGRAANRRVEVHFQGQRVDSAEASQGQGPPEVEGEEASGQEAVTVEGWDVTPVSVVRRGEVLVGTFSLAYATEEEPELLDIQVMNPHPTYRGGHATRRGYFSNSLVELGTTQVTLLGFGERIFPLAYEVSADGVEESEDAVLDVVTRLLGEERLTPGVEEPGHSRLITVLWPDRGQDSVTIDVPGQFRLSDVTVETE</sequence>
<comment type="caution">
    <text evidence="5">The sequence shown here is derived from an EMBL/GenBank/DDBJ whole genome shotgun (WGS) entry which is preliminary data.</text>
</comment>
<dbReference type="InterPro" id="IPR050330">
    <property type="entry name" value="Bact_OuterMem_StrucFunc"/>
</dbReference>
<organism evidence="5 6">
    <name type="scientific">Bogoriella caseilytica</name>
    <dbReference type="NCBI Taxonomy" id="56055"/>
    <lineage>
        <taxon>Bacteria</taxon>
        <taxon>Bacillati</taxon>
        <taxon>Actinomycetota</taxon>
        <taxon>Actinomycetes</taxon>
        <taxon>Micrococcales</taxon>
        <taxon>Bogoriellaceae</taxon>
        <taxon>Bogoriella</taxon>
    </lineage>
</organism>
<dbReference type="AlphaFoldDB" id="A0A3N2BDY4"/>
<feature type="region of interest" description="Disordered" evidence="2">
    <location>
        <begin position="325"/>
        <end position="380"/>
    </location>
</feature>
<dbReference type="SUPFAM" id="SSF103088">
    <property type="entry name" value="OmpA-like"/>
    <property type="match status" value="1"/>
</dbReference>
<dbReference type="PANTHER" id="PTHR30329">
    <property type="entry name" value="STATOR ELEMENT OF FLAGELLAR MOTOR COMPLEX"/>
    <property type="match status" value="1"/>
</dbReference>
<accession>A0A3N2BDY4</accession>
<evidence type="ECO:0000313" key="6">
    <source>
        <dbReference type="Proteomes" id="UP000280668"/>
    </source>
</evidence>
<evidence type="ECO:0000256" key="1">
    <source>
        <dbReference type="PROSITE-ProRule" id="PRU00473"/>
    </source>
</evidence>
<reference evidence="5 6" key="1">
    <citation type="submission" date="2018-11" db="EMBL/GenBank/DDBJ databases">
        <title>Sequencing the genomes of 1000 actinobacteria strains.</title>
        <authorList>
            <person name="Klenk H.-P."/>
        </authorList>
    </citation>
    <scope>NUCLEOTIDE SEQUENCE [LARGE SCALE GENOMIC DNA]</scope>
    <source>
        <strain evidence="5 6">DSM 11294</strain>
    </source>
</reference>
<dbReference type="RefSeq" id="WP_170163261.1">
    <property type="nucleotide sequence ID" value="NZ_RKHK01000001.1"/>
</dbReference>
<feature type="signal peptide" evidence="3">
    <location>
        <begin position="1"/>
        <end position="18"/>
    </location>
</feature>
<evidence type="ECO:0000259" key="4">
    <source>
        <dbReference type="PROSITE" id="PS51123"/>
    </source>
</evidence>
<dbReference type="PROSITE" id="PS51257">
    <property type="entry name" value="PROKAR_LIPOPROTEIN"/>
    <property type="match status" value="1"/>
</dbReference>
<protein>
    <submittedName>
        <fullName evidence="5">OmpA family protein</fullName>
    </submittedName>
</protein>
<gene>
    <name evidence="5" type="ORF">EDD31_1854</name>
</gene>
<dbReference type="Gene3D" id="3.30.1330.60">
    <property type="entry name" value="OmpA-like domain"/>
    <property type="match status" value="1"/>
</dbReference>